<dbReference type="VEuPathDB" id="FungiDB:VP01_3744g1"/>
<name>A0A0L6UTW1_9BASI</name>
<protein>
    <submittedName>
        <fullName evidence="1">Uncharacterized protein</fullName>
    </submittedName>
</protein>
<reference evidence="1 2" key="1">
    <citation type="submission" date="2015-08" db="EMBL/GenBank/DDBJ databases">
        <title>Next Generation Sequencing and Analysis of the Genome of Puccinia sorghi L Schw, the Causal Agent of Maize Common Rust.</title>
        <authorList>
            <person name="Rochi L."/>
            <person name="Burguener G."/>
            <person name="Darino M."/>
            <person name="Turjanski A."/>
            <person name="Kreff E."/>
            <person name="Dieguez M.J."/>
            <person name="Sacco F."/>
        </authorList>
    </citation>
    <scope>NUCLEOTIDE SEQUENCE [LARGE SCALE GENOMIC DNA]</scope>
    <source>
        <strain evidence="1 2">RO10H11247</strain>
    </source>
</reference>
<dbReference type="AlphaFoldDB" id="A0A0L6UTW1"/>
<dbReference type="Proteomes" id="UP000037035">
    <property type="component" value="Unassembled WGS sequence"/>
</dbReference>
<evidence type="ECO:0000313" key="2">
    <source>
        <dbReference type="Proteomes" id="UP000037035"/>
    </source>
</evidence>
<dbReference type="EMBL" id="LAVV01008773">
    <property type="protein sequence ID" value="KNZ51976.1"/>
    <property type="molecule type" value="Genomic_DNA"/>
</dbReference>
<proteinExistence type="predicted"/>
<dbReference type="STRING" id="27349.A0A0L6UTW1"/>
<gene>
    <name evidence="1" type="ORF">VP01_3744g1</name>
</gene>
<organism evidence="1 2">
    <name type="scientific">Puccinia sorghi</name>
    <dbReference type="NCBI Taxonomy" id="27349"/>
    <lineage>
        <taxon>Eukaryota</taxon>
        <taxon>Fungi</taxon>
        <taxon>Dikarya</taxon>
        <taxon>Basidiomycota</taxon>
        <taxon>Pucciniomycotina</taxon>
        <taxon>Pucciniomycetes</taxon>
        <taxon>Pucciniales</taxon>
        <taxon>Pucciniaceae</taxon>
        <taxon>Puccinia</taxon>
    </lineage>
</organism>
<accession>A0A0L6UTW1</accession>
<comment type="caution">
    <text evidence="1">The sequence shown here is derived from an EMBL/GenBank/DDBJ whole genome shotgun (WGS) entry which is preliminary data.</text>
</comment>
<sequence>MKFSTSPPKRAYNSSHLPRNAHVMLEAISRKPASSRNSQDRVSLHIQSFTYWVPANIGLDSQEFMVGYHTILSGKIGLINE</sequence>
<evidence type="ECO:0000313" key="1">
    <source>
        <dbReference type="EMBL" id="KNZ51976.1"/>
    </source>
</evidence>
<keyword evidence="2" id="KW-1185">Reference proteome</keyword>
<dbReference type="OrthoDB" id="686384at2759"/>